<evidence type="ECO:0000313" key="2">
    <source>
        <dbReference type="Proteomes" id="UP000289340"/>
    </source>
</evidence>
<proteinExistence type="predicted"/>
<protein>
    <submittedName>
        <fullName evidence="1">Uncharacterized protein</fullName>
    </submittedName>
</protein>
<keyword evidence="2" id="KW-1185">Reference proteome</keyword>
<comment type="caution">
    <text evidence="1">The sequence shown here is derived from an EMBL/GenBank/DDBJ whole genome shotgun (WGS) entry which is preliminary data.</text>
</comment>
<reference evidence="1 2" key="1">
    <citation type="submission" date="2018-09" db="EMBL/GenBank/DDBJ databases">
        <title>A high-quality reference genome of wild soybean provides a powerful tool to mine soybean genomes.</title>
        <authorList>
            <person name="Xie M."/>
            <person name="Chung C.Y.L."/>
            <person name="Li M.-W."/>
            <person name="Wong F.-L."/>
            <person name="Chan T.-F."/>
            <person name="Lam H.-M."/>
        </authorList>
    </citation>
    <scope>NUCLEOTIDE SEQUENCE [LARGE SCALE GENOMIC DNA]</scope>
    <source>
        <strain evidence="2">cv. W05</strain>
        <tissue evidence="1">Hypocotyl of etiolated seedlings</tissue>
    </source>
</reference>
<dbReference type="Proteomes" id="UP000289340">
    <property type="component" value="Chromosome 16"/>
</dbReference>
<gene>
    <name evidence="1" type="ORF">D0Y65_043191</name>
</gene>
<dbReference type="EMBL" id="QZWG01000016">
    <property type="protein sequence ID" value="RZB60302.1"/>
    <property type="molecule type" value="Genomic_DNA"/>
</dbReference>
<evidence type="ECO:0000313" key="1">
    <source>
        <dbReference type="EMBL" id="RZB60302.1"/>
    </source>
</evidence>
<organism evidence="1 2">
    <name type="scientific">Glycine soja</name>
    <name type="common">Wild soybean</name>
    <dbReference type="NCBI Taxonomy" id="3848"/>
    <lineage>
        <taxon>Eukaryota</taxon>
        <taxon>Viridiplantae</taxon>
        <taxon>Streptophyta</taxon>
        <taxon>Embryophyta</taxon>
        <taxon>Tracheophyta</taxon>
        <taxon>Spermatophyta</taxon>
        <taxon>Magnoliopsida</taxon>
        <taxon>eudicotyledons</taxon>
        <taxon>Gunneridae</taxon>
        <taxon>Pentapetalae</taxon>
        <taxon>rosids</taxon>
        <taxon>fabids</taxon>
        <taxon>Fabales</taxon>
        <taxon>Fabaceae</taxon>
        <taxon>Papilionoideae</taxon>
        <taxon>50 kb inversion clade</taxon>
        <taxon>NPAAA clade</taxon>
        <taxon>indigoferoid/millettioid clade</taxon>
        <taxon>Phaseoleae</taxon>
        <taxon>Glycine</taxon>
        <taxon>Glycine subgen. Soja</taxon>
    </lineage>
</organism>
<dbReference type="AlphaFoldDB" id="A0A445GGD2"/>
<sequence>MMQSYPARALDRKLQVDWARDAREGPRVLMSLRISELFLSTKFHALLSLSLHSSLSSSKLLSMASYGGYILCGTSRGYIYLGLTDNKRGYISCGSVLVEGTSIRFKENKGGYIPCGSLLVNGFLQALRIAVGSESRQNTVGFVFDHRASLVKLALIPYLVKLALIPYLVKLSSSSIPIWITFKYFEFLLLDHRASLVKLALIPYLVKLSSSSSRCLPFYLMQANDHPQLEPVVKTPSQPQPSPLIASTLTKKRKSASAGININPPTSSKQECPNKRFVDLTEELGCIKKELADLTPKSTLLNLELKGNSNQ</sequence>
<accession>A0A445GGD2</accession>
<name>A0A445GGD2_GLYSO</name>